<proteinExistence type="predicted"/>
<evidence type="ECO:0000313" key="3">
    <source>
        <dbReference type="Proteomes" id="UP000698800"/>
    </source>
</evidence>
<evidence type="ECO:0000313" key="2">
    <source>
        <dbReference type="EMBL" id="KAH0536195.1"/>
    </source>
</evidence>
<dbReference type="EMBL" id="JAGHQL010000226">
    <property type="protein sequence ID" value="KAH0536195.1"/>
    <property type="molecule type" value="Genomic_DNA"/>
</dbReference>
<name>A0A9P8L1F8_9PEZI</name>
<keyword evidence="3" id="KW-1185">Reference proteome</keyword>
<feature type="region of interest" description="Disordered" evidence="1">
    <location>
        <begin position="213"/>
        <end position="238"/>
    </location>
</feature>
<dbReference type="AlphaFoldDB" id="A0A9P8L1F8"/>
<accession>A0A9P8L1F8</accession>
<sequence>MSDFTYQPPDLASVLKTLASLAPPQPPQATQPPPAPFVAHTGLSIPQRQDYELEEGEYEPPDSVSQASTVPPPANVLGCNPALQAQPSRDPRLQPASTMPRPPPAETVNRPPPIDATTITDWSAGLKWEGRKALLKKQEARVEGKKKLDEVLRFVGGIVPAGDAVSTPEQDAQELRTFEVKVYKASVEMAKAMSSDLKSLGVPFFGTKPNLVRRKGPGPVNGVPVGGGGGPGGEDGRIDDQELVKLQRKMLELLEDMCK</sequence>
<dbReference type="OrthoDB" id="5363415at2759"/>
<organism evidence="2 3">
    <name type="scientific">Glutinoglossum americanum</name>
    <dbReference type="NCBI Taxonomy" id="1670608"/>
    <lineage>
        <taxon>Eukaryota</taxon>
        <taxon>Fungi</taxon>
        <taxon>Dikarya</taxon>
        <taxon>Ascomycota</taxon>
        <taxon>Pezizomycotina</taxon>
        <taxon>Geoglossomycetes</taxon>
        <taxon>Geoglossales</taxon>
        <taxon>Geoglossaceae</taxon>
        <taxon>Glutinoglossum</taxon>
    </lineage>
</organism>
<evidence type="ECO:0000256" key="1">
    <source>
        <dbReference type="SAM" id="MobiDB-lite"/>
    </source>
</evidence>
<gene>
    <name evidence="2" type="ORF">FGG08_006903</name>
</gene>
<feature type="compositionally biased region" description="Gly residues" evidence="1">
    <location>
        <begin position="224"/>
        <end position="233"/>
    </location>
</feature>
<dbReference type="InterPro" id="IPR018858">
    <property type="entry name" value="DUF2458"/>
</dbReference>
<feature type="compositionally biased region" description="Pro residues" evidence="1">
    <location>
        <begin position="100"/>
        <end position="114"/>
    </location>
</feature>
<feature type="region of interest" description="Disordered" evidence="1">
    <location>
        <begin position="19"/>
        <end position="118"/>
    </location>
</feature>
<feature type="compositionally biased region" description="Pro residues" evidence="1">
    <location>
        <begin position="23"/>
        <end position="36"/>
    </location>
</feature>
<protein>
    <submittedName>
        <fullName evidence="2">Uncharacterized protein</fullName>
    </submittedName>
</protein>
<comment type="caution">
    <text evidence="2">The sequence shown here is derived from an EMBL/GenBank/DDBJ whole genome shotgun (WGS) entry which is preliminary data.</text>
</comment>
<reference evidence="2" key="1">
    <citation type="submission" date="2021-03" db="EMBL/GenBank/DDBJ databases">
        <title>Comparative genomics and phylogenomic investigation of the class Geoglossomycetes provide insights into ecological specialization and systematics.</title>
        <authorList>
            <person name="Melie T."/>
            <person name="Pirro S."/>
            <person name="Miller A.N."/>
            <person name="Quandt A."/>
        </authorList>
    </citation>
    <scope>NUCLEOTIDE SEQUENCE</scope>
    <source>
        <strain evidence="2">GBOQ0MN5Z8</strain>
    </source>
</reference>
<dbReference type="Pfam" id="PF10454">
    <property type="entry name" value="DUF2458"/>
    <property type="match status" value="1"/>
</dbReference>
<dbReference type="Proteomes" id="UP000698800">
    <property type="component" value="Unassembled WGS sequence"/>
</dbReference>